<dbReference type="InterPro" id="IPR036388">
    <property type="entry name" value="WH-like_DNA-bd_sf"/>
</dbReference>
<reference evidence="1" key="1">
    <citation type="submission" date="2020-10" db="EMBL/GenBank/DDBJ databases">
        <title>ChiBAC.</title>
        <authorList>
            <person name="Zenner C."/>
            <person name="Hitch T.C.A."/>
            <person name="Clavel T."/>
        </authorList>
    </citation>
    <scope>NUCLEOTIDE SEQUENCE</scope>
    <source>
        <strain evidence="1">DSM 107454</strain>
    </source>
</reference>
<dbReference type="Proteomes" id="UP000806542">
    <property type="component" value="Unassembled WGS sequence"/>
</dbReference>
<evidence type="ECO:0000313" key="1">
    <source>
        <dbReference type="EMBL" id="MBE5039009.1"/>
    </source>
</evidence>
<name>A0A9D5R826_9FIRM</name>
<dbReference type="Gene3D" id="1.10.10.10">
    <property type="entry name" value="Winged helix-like DNA-binding domain superfamily/Winged helix DNA-binding domain"/>
    <property type="match status" value="1"/>
</dbReference>
<accession>A0A9D5R826</accession>
<dbReference type="AlphaFoldDB" id="A0A9D5R826"/>
<organism evidence="1 2">
    <name type="scientific">Ructibacterium gallinarum</name>
    <dbReference type="NCBI Taxonomy" id="2779355"/>
    <lineage>
        <taxon>Bacteria</taxon>
        <taxon>Bacillati</taxon>
        <taxon>Bacillota</taxon>
        <taxon>Clostridia</taxon>
        <taxon>Eubacteriales</taxon>
        <taxon>Oscillospiraceae</taxon>
        <taxon>Ructibacterium</taxon>
    </lineage>
</organism>
<dbReference type="InterPro" id="IPR036390">
    <property type="entry name" value="WH_DNA-bd_sf"/>
</dbReference>
<sequence length="176" mass="20246">MFLEHDEMKFAILYTLKRHVEPMNMPDLSEVLTWEKEVMGYFDLAVMLNELIEDGYVESKYYRNDQCFSLTEKGADTNSFFFERVPKSIRRRIEEAVGAMKFAEQADPNAVKTEILPVAPYQYMASLQMLDANEPLLELQIFAGSRAEAERAAGILKKQSADIYADLVRRIGKDSK</sequence>
<dbReference type="EMBL" id="JADCKB010000001">
    <property type="protein sequence ID" value="MBE5039009.1"/>
    <property type="molecule type" value="Genomic_DNA"/>
</dbReference>
<gene>
    <name evidence="1" type="ORF">INF28_00815</name>
</gene>
<evidence type="ECO:0000313" key="2">
    <source>
        <dbReference type="Proteomes" id="UP000806542"/>
    </source>
</evidence>
<dbReference type="InterPro" id="IPR025374">
    <property type="entry name" value="DUF4364"/>
</dbReference>
<protein>
    <submittedName>
        <fullName evidence="1">DUF4364 family protein</fullName>
    </submittedName>
</protein>
<comment type="caution">
    <text evidence="1">The sequence shown here is derived from an EMBL/GenBank/DDBJ whole genome shotgun (WGS) entry which is preliminary data.</text>
</comment>
<dbReference type="RefSeq" id="WP_226391562.1">
    <property type="nucleotide sequence ID" value="NZ_JADCKB010000001.1"/>
</dbReference>
<proteinExistence type="predicted"/>
<dbReference type="Pfam" id="PF14277">
    <property type="entry name" value="DUF4364"/>
    <property type="match status" value="1"/>
</dbReference>
<keyword evidence="2" id="KW-1185">Reference proteome</keyword>
<dbReference type="SUPFAM" id="SSF46785">
    <property type="entry name" value="Winged helix' DNA-binding domain"/>
    <property type="match status" value="1"/>
</dbReference>